<evidence type="ECO:0000256" key="2">
    <source>
        <dbReference type="SAM" id="Phobius"/>
    </source>
</evidence>
<proteinExistence type="predicted"/>
<dbReference type="EMBL" id="BLXT01003829">
    <property type="protein sequence ID" value="GFO06944.1"/>
    <property type="molecule type" value="Genomic_DNA"/>
</dbReference>
<feature type="compositionally biased region" description="Polar residues" evidence="1">
    <location>
        <begin position="178"/>
        <end position="204"/>
    </location>
</feature>
<dbReference type="Proteomes" id="UP000735302">
    <property type="component" value="Unassembled WGS sequence"/>
</dbReference>
<name>A0AAV4AL45_9GAST</name>
<evidence type="ECO:0000313" key="4">
    <source>
        <dbReference type="Proteomes" id="UP000735302"/>
    </source>
</evidence>
<feature type="transmembrane region" description="Helical" evidence="2">
    <location>
        <begin position="271"/>
        <end position="294"/>
    </location>
</feature>
<evidence type="ECO:0000256" key="1">
    <source>
        <dbReference type="SAM" id="MobiDB-lite"/>
    </source>
</evidence>
<keyword evidence="2" id="KW-0472">Membrane</keyword>
<comment type="caution">
    <text evidence="3">The sequence shown here is derived from an EMBL/GenBank/DDBJ whole genome shotgun (WGS) entry which is preliminary data.</text>
</comment>
<gene>
    <name evidence="3" type="ORF">PoB_003344900</name>
</gene>
<keyword evidence="4" id="KW-1185">Reference proteome</keyword>
<evidence type="ECO:0000313" key="3">
    <source>
        <dbReference type="EMBL" id="GFO06944.1"/>
    </source>
</evidence>
<protein>
    <submittedName>
        <fullName evidence="3">Uncharacterized protein</fullName>
    </submittedName>
</protein>
<keyword evidence="2" id="KW-0812">Transmembrane</keyword>
<keyword evidence="2" id="KW-1133">Transmembrane helix</keyword>
<feature type="region of interest" description="Disordered" evidence="1">
    <location>
        <begin position="1"/>
        <end position="124"/>
    </location>
</feature>
<organism evidence="3 4">
    <name type="scientific">Plakobranchus ocellatus</name>
    <dbReference type="NCBI Taxonomy" id="259542"/>
    <lineage>
        <taxon>Eukaryota</taxon>
        <taxon>Metazoa</taxon>
        <taxon>Spiralia</taxon>
        <taxon>Lophotrochozoa</taxon>
        <taxon>Mollusca</taxon>
        <taxon>Gastropoda</taxon>
        <taxon>Heterobranchia</taxon>
        <taxon>Euthyneura</taxon>
        <taxon>Panpulmonata</taxon>
        <taxon>Sacoglossa</taxon>
        <taxon>Placobranchoidea</taxon>
        <taxon>Plakobranchidae</taxon>
        <taxon>Plakobranchus</taxon>
    </lineage>
</organism>
<feature type="compositionally biased region" description="Pro residues" evidence="1">
    <location>
        <begin position="206"/>
        <end position="215"/>
    </location>
</feature>
<sequence>MTLAQPEDIKRTGTQRHSGGIETSVSTDNIVTDPGTTSNGLSCSMATPMTHSSSFNSSHRGFESESEILPTPSLSCSSEDSSDHSETFLKCVSDNKREDRNKNGPQYTDDFSTKSASNQSHVPDVFERETVIADACRSKDTVLSTCQSPGATETMPAPKMPPKPHQQIGGANRVLPLSQDSRPASIRSASVPSQNNILPQSITNLPPAPSPPSKPPASTTHTKRDQGEGEGFNERIYKTLNQLLTTGFLCQPETRRNQKRQGSLLLDPECLLLLSLMCFLLTLGLIAFVTFNLITNQREEQEVCVPCMKLPQDLEVSAVIQ</sequence>
<accession>A0AAV4AL45</accession>
<feature type="compositionally biased region" description="Polar residues" evidence="1">
    <location>
        <begin position="103"/>
        <end position="121"/>
    </location>
</feature>
<feature type="compositionally biased region" description="Basic and acidic residues" evidence="1">
    <location>
        <begin position="81"/>
        <end position="102"/>
    </location>
</feature>
<reference evidence="3 4" key="1">
    <citation type="journal article" date="2021" name="Elife">
        <title>Chloroplast acquisition without the gene transfer in kleptoplastic sea slugs, Plakobranchus ocellatus.</title>
        <authorList>
            <person name="Maeda T."/>
            <person name="Takahashi S."/>
            <person name="Yoshida T."/>
            <person name="Shimamura S."/>
            <person name="Takaki Y."/>
            <person name="Nagai Y."/>
            <person name="Toyoda A."/>
            <person name="Suzuki Y."/>
            <person name="Arimoto A."/>
            <person name="Ishii H."/>
            <person name="Satoh N."/>
            <person name="Nishiyama T."/>
            <person name="Hasebe M."/>
            <person name="Maruyama T."/>
            <person name="Minagawa J."/>
            <person name="Obokata J."/>
            <person name="Shigenobu S."/>
        </authorList>
    </citation>
    <scope>NUCLEOTIDE SEQUENCE [LARGE SCALE GENOMIC DNA]</scope>
</reference>
<dbReference type="AlphaFoldDB" id="A0AAV4AL45"/>
<feature type="region of interest" description="Disordered" evidence="1">
    <location>
        <begin position="144"/>
        <end position="230"/>
    </location>
</feature>
<feature type="compositionally biased region" description="Polar residues" evidence="1">
    <location>
        <begin position="15"/>
        <end position="59"/>
    </location>
</feature>